<evidence type="ECO:0000313" key="2">
    <source>
        <dbReference type="Proteomes" id="UP000198356"/>
    </source>
</evidence>
<organism evidence="1 2">
    <name type="scientific">Granulicella rosea</name>
    <dbReference type="NCBI Taxonomy" id="474952"/>
    <lineage>
        <taxon>Bacteria</taxon>
        <taxon>Pseudomonadati</taxon>
        <taxon>Acidobacteriota</taxon>
        <taxon>Terriglobia</taxon>
        <taxon>Terriglobales</taxon>
        <taxon>Acidobacteriaceae</taxon>
        <taxon>Granulicella</taxon>
    </lineage>
</organism>
<accession>A0A239L2F1</accession>
<dbReference type="RefSeq" id="WP_089409416.1">
    <property type="nucleotide sequence ID" value="NZ_FZOU01000006.1"/>
</dbReference>
<dbReference type="AlphaFoldDB" id="A0A239L2F1"/>
<dbReference type="InterPro" id="IPR025427">
    <property type="entry name" value="DUF4160"/>
</dbReference>
<protein>
    <recommendedName>
        <fullName evidence="3">DUF4160 domain-containing protein</fullName>
    </recommendedName>
</protein>
<evidence type="ECO:0008006" key="3">
    <source>
        <dbReference type="Google" id="ProtNLM"/>
    </source>
</evidence>
<keyword evidence="2" id="KW-1185">Reference proteome</keyword>
<proteinExistence type="predicted"/>
<evidence type="ECO:0000313" key="1">
    <source>
        <dbReference type="EMBL" id="SNT24787.1"/>
    </source>
</evidence>
<name>A0A239L2F1_9BACT</name>
<dbReference type="Proteomes" id="UP000198356">
    <property type="component" value="Unassembled WGS sequence"/>
</dbReference>
<sequence length="84" mass="9532">MGLLRFDGVRFTVYTMEHEPRRVHGFYGEVEVIVDLRPDGTVSLVNRTNAIRTSSATKDEVKHVLAVAAAHFQELARLWEARHG</sequence>
<dbReference type="EMBL" id="FZOU01000006">
    <property type="protein sequence ID" value="SNT24787.1"/>
    <property type="molecule type" value="Genomic_DNA"/>
</dbReference>
<dbReference type="Pfam" id="PF13711">
    <property type="entry name" value="DUF4160"/>
    <property type="match status" value="1"/>
</dbReference>
<reference evidence="1 2" key="1">
    <citation type="submission" date="2017-06" db="EMBL/GenBank/DDBJ databases">
        <authorList>
            <person name="Kim H.J."/>
            <person name="Triplett B.A."/>
        </authorList>
    </citation>
    <scope>NUCLEOTIDE SEQUENCE [LARGE SCALE GENOMIC DNA]</scope>
    <source>
        <strain evidence="1 2">DSM 18704</strain>
    </source>
</reference>
<gene>
    <name evidence="1" type="ORF">SAMN05421770_10671</name>
</gene>
<dbReference type="OrthoDB" id="122670at2"/>